<dbReference type="PANTHER" id="PTHR47260">
    <property type="entry name" value="UPF0644 PROTEIN PB2B4.06"/>
    <property type="match status" value="1"/>
</dbReference>
<comment type="caution">
    <text evidence="2">The sequence shown here is derived from an EMBL/GenBank/DDBJ whole genome shotgun (WGS) entry which is preliminary data.</text>
</comment>
<dbReference type="EMBL" id="AYKW01000009">
    <property type="protein sequence ID" value="PIL32989.1"/>
    <property type="molecule type" value="Genomic_DNA"/>
</dbReference>
<gene>
    <name evidence="2" type="ORF">GSI_05107</name>
</gene>
<dbReference type="Pfam" id="PF03061">
    <property type="entry name" value="4HBT"/>
    <property type="match status" value="1"/>
</dbReference>
<protein>
    <recommendedName>
        <fullName evidence="1">Thioesterase domain-containing protein</fullName>
    </recommendedName>
</protein>
<reference evidence="2 3" key="1">
    <citation type="journal article" date="2015" name="Sci. Rep.">
        <title>Chromosome-level genome map provides insights into diverse defense mechanisms in the medicinal fungus Ganoderma sinense.</title>
        <authorList>
            <person name="Zhu Y."/>
            <person name="Xu J."/>
            <person name="Sun C."/>
            <person name="Zhou S."/>
            <person name="Xu H."/>
            <person name="Nelson D.R."/>
            <person name="Qian J."/>
            <person name="Song J."/>
            <person name="Luo H."/>
            <person name="Xiang L."/>
            <person name="Li Y."/>
            <person name="Xu Z."/>
            <person name="Ji A."/>
            <person name="Wang L."/>
            <person name="Lu S."/>
            <person name="Hayward A."/>
            <person name="Sun W."/>
            <person name="Li X."/>
            <person name="Schwartz D.C."/>
            <person name="Wang Y."/>
            <person name="Chen S."/>
        </authorList>
    </citation>
    <scope>NUCLEOTIDE SEQUENCE [LARGE SCALE GENOMIC DNA]</scope>
    <source>
        <strain evidence="2 3">ZZ0214-1</strain>
    </source>
</reference>
<dbReference type="Proteomes" id="UP000230002">
    <property type="component" value="Unassembled WGS sequence"/>
</dbReference>
<dbReference type="InterPro" id="IPR029069">
    <property type="entry name" value="HotDog_dom_sf"/>
</dbReference>
<dbReference type="SUPFAM" id="SSF54637">
    <property type="entry name" value="Thioesterase/thiol ester dehydrase-isomerase"/>
    <property type="match status" value="1"/>
</dbReference>
<evidence type="ECO:0000313" key="3">
    <source>
        <dbReference type="Proteomes" id="UP000230002"/>
    </source>
</evidence>
<dbReference type="PANTHER" id="PTHR47260:SF1">
    <property type="entry name" value="UPF0644 PROTEIN PB2B4.06"/>
    <property type="match status" value="1"/>
</dbReference>
<sequence>MLSSHLRRHLARTSRAAPARWASTSAPPPSTSTLWRNLRLVTGATTLAATSYYLGALYPPEFAHLLSPRTAPPPLHPEDPAALTHIAELEDAIRRLPVLEAHRARTDGDEWYETRPYLNLPEERRVNSLTAGTLKGPGKLAIPPLVRARHDATENWVFIHVGRALCGHEGVIHGGLLATLLDETLARVALLNLPEKVGVTANLNINYKAPTRADQFIVIKVRLDEAQGRKSRVSGVVEDMAGTVLAEASALFVQPRYAKLLNSTAVRHMLGEPSQAKEPGGASVPVKLPGGAEILVESKS</sequence>
<dbReference type="InterPro" id="IPR006683">
    <property type="entry name" value="Thioestr_dom"/>
</dbReference>
<organism evidence="2 3">
    <name type="scientific">Ganoderma sinense ZZ0214-1</name>
    <dbReference type="NCBI Taxonomy" id="1077348"/>
    <lineage>
        <taxon>Eukaryota</taxon>
        <taxon>Fungi</taxon>
        <taxon>Dikarya</taxon>
        <taxon>Basidiomycota</taxon>
        <taxon>Agaricomycotina</taxon>
        <taxon>Agaricomycetes</taxon>
        <taxon>Polyporales</taxon>
        <taxon>Polyporaceae</taxon>
        <taxon>Ganoderma</taxon>
    </lineage>
</organism>
<accession>A0A2G8SGT5</accession>
<evidence type="ECO:0000313" key="2">
    <source>
        <dbReference type="EMBL" id="PIL32989.1"/>
    </source>
</evidence>
<dbReference type="STRING" id="1077348.A0A2G8SGT5"/>
<name>A0A2G8SGT5_9APHY</name>
<evidence type="ECO:0000259" key="1">
    <source>
        <dbReference type="Pfam" id="PF03061"/>
    </source>
</evidence>
<dbReference type="OrthoDB" id="506431at2759"/>
<keyword evidence="3" id="KW-1185">Reference proteome</keyword>
<proteinExistence type="predicted"/>
<dbReference type="AlphaFoldDB" id="A0A2G8SGT5"/>
<dbReference type="InterPro" id="IPR052061">
    <property type="entry name" value="PTE-AB_protein"/>
</dbReference>
<dbReference type="CDD" id="cd03443">
    <property type="entry name" value="PaaI_thioesterase"/>
    <property type="match status" value="1"/>
</dbReference>
<feature type="domain" description="Thioesterase" evidence="1">
    <location>
        <begin position="170"/>
        <end position="239"/>
    </location>
</feature>
<dbReference type="Gene3D" id="3.10.129.10">
    <property type="entry name" value="Hotdog Thioesterase"/>
    <property type="match status" value="1"/>
</dbReference>